<dbReference type="EMBL" id="PIQG01000002">
    <property type="protein sequence ID" value="RUO78584.1"/>
    <property type="molecule type" value="Genomic_DNA"/>
</dbReference>
<reference evidence="1 2" key="1">
    <citation type="journal article" date="2011" name="Front. Microbiol.">
        <title>Genomic signatures of strain selection and enhancement in Bacillus atrophaeus var. globigii, a historical biowarfare simulant.</title>
        <authorList>
            <person name="Gibbons H.S."/>
            <person name="Broomall S.M."/>
            <person name="McNew L.A."/>
            <person name="Daligault H."/>
            <person name="Chapman C."/>
            <person name="Bruce D."/>
            <person name="Karavis M."/>
            <person name="Krepps M."/>
            <person name="McGregor P.A."/>
            <person name="Hong C."/>
            <person name="Park K.H."/>
            <person name="Akmal A."/>
            <person name="Feldman A."/>
            <person name="Lin J.S."/>
            <person name="Chang W.E."/>
            <person name="Higgs B.W."/>
            <person name="Demirev P."/>
            <person name="Lindquist J."/>
            <person name="Liem A."/>
            <person name="Fochler E."/>
            <person name="Read T.D."/>
            <person name="Tapia R."/>
            <person name="Johnson S."/>
            <person name="Bishop-Lilly K.A."/>
            <person name="Detter C."/>
            <person name="Han C."/>
            <person name="Sozhamannan S."/>
            <person name="Rosenzweig C.N."/>
            <person name="Skowronski E.W."/>
        </authorList>
    </citation>
    <scope>NUCLEOTIDE SEQUENCE [LARGE SCALE GENOMIC DNA]</scope>
    <source>
        <strain evidence="1 2">PIT1</strain>
    </source>
</reference>
<sequence length="72" mass="8549">MFSDARKLLIFNHLSVGDSQLWLGIRASGYNKRHTRGRQSDCESMLLLLLRTKKIKQKQSSAAIYRYYFQFY</sequence>
<keyword evidence="2" id="KW-1185">Reference proteome</keyword>
<dbReference type="Proteomes" id="UP000288279">
    <property type="component" value="Unassembled WGS sequence"/>
</dbReference>
<gene>
    <name evidence="1" type="ORF">CWI83_06060</name>
</gene>
<organism evidence="1 2">
    <name type="scientific">Pseudidiomarina taiwanensis</name>
    <dbReference type="NCBI Taxonomy" id="337250"/>
    <lineage>
        <taxon>Bacteria</taxon>
        <taxon>Pseudomonadati</taxon>
        <taxon>Pseudomonadota</taxon>
        <taxon>Gammaproteobacteria</taxon>
        <taxon>Alteromonadales</taxon>
        <taxon>Idiomarinaceae</taxon>
        <taxon>Pseudidiomarina</taxon>
    </lineage>
</organism>
<name>A0A432ZL12_9GAMM</name>
<proteinExistence type="predicted"/>
<evidence type="ECO:0000313" key="1">
    <source>
        <dbReference type="EMBL" id="RUO78584.1"/>
    </source>
</evidence>
<comment type="caution">
    <text evidence="1">The sequence shown here is derived from an EMBL/GenBank/DDBJ whole genome shotgun (WGS) entry which is preliminary data.</text>
</comment>
<accession>A0A432ZL12</accession>
<evidence type="ECO:0000313" key="2">
    <source>
        <dbReference type="Proteomes" id="UP000288279"/>
    </source>
</evidence>
<protein>
    <submittedName>
        <fullName evidence="1">Uncharacterized protein</fullName>
    </submittedName>
</protein>
<dbReference type="AlphaFoldDB" id="A0A432ZL12"/>